<dbReference type="InterPro" id="IPR029058">
    <property type="entry name" value="AB_hydrolase_fold"/>
</dbReference>
<evidence type="ECO:0000313" key="2">
    <source>
        <dbReference type="EMBL" id="QUI25215.1"/>
    </source>
</evidence>
<dbReference type="PRINTS" id="PR00111">
    <property type="entry name" value="ABHYDROLASE"/>
</dbReference>
<organism evidence="2 3">
    <name type="scientific">Vallitalea pronyensis</name>
    <dbReference type="NCBI Taxonomy" id="1348613"/>
    <lineage>
        <taxon>Bacteria</taxon>
        <taxon>Bacillati</taxon>
        <taxon>Bacillota</taxon>
        <taxon>Clostridia</taxon>
        <taxon>Lachnospirales</taxon>
        <taxon>Vallitaleaceae</taxon>
        <taxon>Vallitalea</taxon>
    </lineage>
</organism>
<dbReference type="Proteomes" id="UP000683246">
    <property type="component" value="Chromosome"/>
</dbReference>
<proteinExistence type="predicted"/>
<dbReference type="GO" id="GO:0016787">
    <property type="term" value="F:hydrolase activity"/>
    <property type="evidence" value="ECO:0007669"/>
    <property type="project" value="UniProtKB-KW"/>
</dbReference>
<dbReference type="InterPro" id="IPR050471">
    <property type="entry name" value="AB_hydrolase"/>
</dbReference>
<dbReference type="SUPFAM" id="SSF53474">
    <property type="entry name" value="alpha/beta-Hydrolases"/>
    <property type="match status" value="1"/>
</dbReference>
<dbReference type="PANTHER" id="PTHR43433">
    <property type="entry name" value="HYDROLASE, ALPHA/BETA FOLD FAMILY PROTEIN"/>
    <property type="match status" value="1"/>
</dbReference>
<accession>A0A8J8MNX7</accession>
<gene>
    <name evidence="2" type="ORF">HZI73_24235</name>
</gene>
<name>A0A8J8MNX7_9FIRM</name>
<dbReference type="KEGG" id="vpy:HZI73_24235"/>
<dbReference type="AlphaFoldDB" id="A0A8J8MNX7"/>
<sequence length="269" mass="30760">MFYHGKGKKINMGDTHMDYVVFGRGQTPLIILPGLSDGLKTVKGQAFVLANYYKQFTKDFTVYVFSRKNHLKEGYSTRDMARDQYQVMVKLGLKNVYLMGVSQGGMIAQHLAIDYPEIVQKLVIGVSVSNQNETLQGVVKSWIRMAENRDYQSLMIDTMEKTFTDKHLKKYRPFYPIISRMGKPKAYDRFLIQAKACMHHQAYDELPKITCPTLVIGGDSDQVVGKNSSEEMAHQIEGSRLVIYKDLGHGAYEETKDFNQQVIDFLLDM</sequence>
<evidence type="ECO:0000259" key="1">
    <source>
        <dbReference type="Pfam" id="PF00561"/>
    </source>
</evidence>
<dbReference type="RefSeq" id="WP_212695914.1">
    <property type="nucleotide sequence ID" value="NZ_CP058649.1"/>
</dbReference>
<evidence type="ECO:0000313" key="3">
    <source>
        <dbReference type="Proteomes" id="UP000683246"/>
    </source>
</evidence>
<feature type="domain" description="AB hydrolase-1" evidence="1">
    <location>
        <begin position="28"/>
        <end position="254"/>
    </location>
</feature>
<dbReference type="InterPro" id="IPR000073">
    <property type="entry name" value="AB_hydrolase_1"/>
</dbReference>
<dbReference type="Pfam" id="PF00561">
    <property type="entry name" value="Abhydrolase_1"/>
    <property type="match status" value="1"/>
</dbReference>
<protein>
    <submittedName>
        <fullName evidence="2">Alpha/beta hydrolase</fullName>
    </submittedName>
</protein>
<keyword evidence="3" id="KW-1185">Reference proteome</keyword>
<dbReference type="Gene3D" id="3.40.50.1820">
    <property type="entry name" value="alpha/beta hydrolase"/>
    <property type="match status" value="1"/>
</dbReference>
<dbReference type="PANTHER" id="PTHR43433:SF5">
    <property type="entry name" value="AB HYDROLASE-1 DOMAIN-CONTAINING PROTEIN"/>
    <property type="match status" value="1"/>
</dbReference>
<dbReference type="EMBL" id="CP058649">
    <property type="protein sequence ID" value="QUI25215.1"/>
    <property type="molecule type" value="Genomic_DNA"/>
</dbReference>
<reference evidence="2" key="1">
    <citation type="submission" date="2020-07" db="EMBL/GenBank/DDBJ databases">
        <title>Vallitalea pronyensis genome.</title>
        <authorList>
            <person name="Postec A."/>
        </authorList>
    </citation>
    <scope>NUCLEOTIDE SEQUENCE</scope>
    <source>
        <strain evidence="2">FatNI3</strain>
    </source>
</reference>
<keyword evidence="2" id="KW-0378">Hydrolase</keyword>